<dbReference type="OrthoDB" id="503789at2"/>
<evidence type="ECO:0000313" key="6">
    <source>
        <dbReference type="Proteomes" id="UP000238634"/>
    </source>
</evidence>
<dbReference type="STRING" id="1920490.GCA_001895925_00139"/>
<dbReference type="Proteomes" id="UP000238634">
    <property type="component" value="Unassembled WGS sequence"/>
</dbReference>
<evidence type="ECO:0000256" key="3">
    <source>
        <dbReference type="ARBA" id="ARBA00022729"/>
    </source>
</evidence>
<reference evidence="5 6" key="1">
    <citation type="submission" date="2018-02" db="EMBL/GenBank/DDBJ databases">
        <authorList>
            <person name="Cohen D.B."/>
            <person name="Kent A.D."/>
        </authorList>
    </citation>
    <scope>NUCLEOTIDE SEQUENCE [LARGE SCALE GENOMIC DNA]</scope>
    <source>
        <strain evidence="5 6">ULC007</strain>
    </source>
</reference>
<keyword evidence="3" id="KW-0732">Signal</keyword>
<dbReference type="PANTHER" id="PTHR30222">
    <property type="entry name" value="SPERMIDINE/PUTRESCINE-BINDING PERIPLASMIC PROTEIN"/>
    <property type="match status" value="1"/>
</dbReference>
<evidence type="ECO:0000256" key="4">
    <source>
        <dbReference type="ARBA" id="ARBA00022764"/>
    </source>
</evidence>
<sequence>MERRSFLTGAGALALGTLLTGCNRQDQAALTIRLLKNSVPAQLVGAFRKSLPGQSVNLDFKPESQLQALFTLLQTWKQPRNQPPPQRSPIEIPFLSQPSAENPADLVTLGDFWLATAIQQKLIQPLDPSLWQQWQQMPAKWRTIVTRNQQGLPDPKGAVWAAPYRWGSTVILYRTDLFREKNLQPPTDWSDLWRDDLRGHISLLDQPREVIGLTLKRLGKSYNTIDLKTVPSLETELRSLHQQVKFYSSDNYLQPLLLGDTWVAVGWSTDALPLMQRNQPIGAVFPKSGTALWSDLWVHPVASQSAPATQTLLSQWINFCWTSEIAPQLSLLSDAASPMLNALDVATFPEELQKNSLLLPSQVLLDRSEFLRPLPRSTVESYQNLWEKVRQAG</sequence>
<evidence type="ECO:0000256" key="1">
    <source>
        <dbReference type="ARBA" id="ARBA00004418"/>
    </source>
</evidence>
<dbReference type="GO" id="GO:0019808">
    <property type="term" value="F:polyamine binding"/>
    <property type="evidence" value="ECO:0007669"/>
    <property type="project" value="InterPro"/>
</dbReference>
<keyword evidence="6" id="KW-1185">Reference proteome</keyword>
<evidence type="ECO:0000256" key="2">
    <source>
        <dbReference type="ARBA" id="ARBA00022448"/>
    </source>
</evidence>
<dbReference type="PRINTS" id="PR00909">
    <property type="entry name" value="SPERMDNBNDNG"/>
</dbReference>
<gene>
    <name evidence="5" type="ORF">C7B65_10455</name>
</gene>
<reference evidence="5 6" key="2">
    <citation type="submission" date="2018-03" db="EMBL/GenBank/DDBJ databases">
        <title>The ancient ancestry and fast evolution of plastids.</title>
        <authorList>
            <person name="Moore K.R."/>
            <person name="Magnabosco C."/>
            <person name="Momper L."/>
            <person name="Gold D.A."/>
            <person name="Bosak T."/>
            <person name="Fournier G.P."/>
        </authorList>
    </citation>
    <scope>NUCLEOTIDE SEQUENCE [LARGE SCALE GENOMIC DNA]</scope>
    <source>
        <strain evidence="5 6">ULC007</strain>
    </source>
</reference>
<organism evidence="5 6">
    <name type="scientific">Phormidesmis priestleyi ULC007</name>
    <dbReference type="NCBI Taxonomy" id="1920490"/>
    <lineage>
        <taxon>Bacteria</taxon>
        <taxon>Bacillati</taxon>
        <taxon>Cyanobacteriota</taxon>
        <taxon>Cyanophyceae</taxon>
        <taxon>Leptolyngbyales</taxon>
        <taxon>Leptolyngbyaceae</taxon>
        <taxon>Phormidesmis</taxon>
    </lineage>
</organism>
<dbReference type="GO" id="GO:0015846">
    <property type="term" value="P:polyamine transport"/>
    <property type="evidence" value="ECO:0007669"/>
    <property type="project" value="InterPro"/>
</dbReference>
<keyword evidence="4" id="KW-0574">Periplasm</keyword>
<comment type="subcellular location">
    <subcellularLocation>
        <location evidence="1">Periplasm</location>
    </subcellularLocation>
</comment>
<dbReference type="Pfam" id="PF13343">
    <property type="entry name" value="SBP_bac_6"/>
    <property type="match status" value="1"/>
</dbReference>
<name>A0A2T1DGV2_9CYAN</name>
<comment type="caution">
    <text evidence="5">The sequence shown here is derived from an EMBL/GenBank/DDBJ whole genome shotgun (WGS) entry which is preliminary data.</text>
</comment>
<protein>
    <submittedName>
        <fullName evidence="5">Polyamine ABC transporter substrate-binding protein</fullName>
    </submittedName>
</protein>
<dbReference type="EMBL" id="PVWG01000009">
    <property type="protein sequence ID" value="PSB19705.1"/>
    <property type="molecule type" value="Genomic_DNA"/>
</dbReference>
<evidence type="ECO:0000313" key="5">
    <source>
        <dbReference type="EMBL" id="PSB19705.1"/>
    </source>
</evidence>
<dbReference type="GO" id="GO:0042597">
    <property type="term" value="C:periplasmic space"/>
    <property type="evidence" value="ECO:0007669"/>
    <property type="project" value="UniProtKB-SubCell"/>
</dbReference>
<dbReference type="Gene3D" id="3.40.190.10">
    <property type="entry name" value="Periplasmic binding protein-like II"/>
    <property type="match status" value="2"/>
</dbReference>
<accession>A0A2T1DGV2</accession>
<dbReference type="AlphaFoldDB" id="A0A2T1DGV2"/>
<dbReference type="SUPFAM" id="SSF53850">
    <property type="entry name" value="Periplasmic binding protein-like II"/>
    <property type="match status" value="1"/>
</dbReference>
<dbReference type="InterPro" id="IPR001188">
    <property type="entry name" value="Sperm_putr-bd"/>
</dbReference>
<keyword evidence="2" id="KW-0813">Transport</keyword>
<proteinExistence type="predicted"/>
<dbReference type="RefSeq" id="WP_073071675.1">
    <property type="nucleotide sequence ID" value="NZ_MPPI01000012.1"/>
</dbReference>
<dbReference type="PANTHER" id="PTHR30222:SF17">
    <property type="entry name" value="SPERMIDINE_PUTRESCINE-BINDING PERIPLASMIC PROTEIN"/>
    <property type="match status" value="1"/>
</dbReference>
<dbReference type="PROSITE" id="PS51257">
    <property type="entry name" value="PROKAR_LIPOPROTEIN"/>
    <property type="match status" value="1"/>
</dbReference>